<protein>
    <submittedName>
        <fullName evidence="1">Uncharacterized protein</fullName>
    </submittedName>
</protein>
<accession>A0A0L8GR57</accession>
<reference evidence="1" key="1">
    <citation type="submission" date="2015-07" db="EMBL/GenBank/DDBJ databases">
        <title>MeaNS - Measles Nucleotide Surveillance Program.</title>
        <authorList>
            <person name="Tran T."/>
            <person name="Druce J."/>
        </authorList>
    </citation>
    <scope>NUCLEOTIDE SEQUENCE</scope>
    <source>
        <strain evidence="1">UCB-OBI-ISO-001</strain>
        <tissue evidence="1">Gonad</tissue>
    </source>
</reference>
<proteinExistence type="predicted"/>
<evidence type="ECO:0000313" key="1">
    <source>
        <dbReference type="EMBL" id="KOF79309.1"/>
    </source>
</evidence>
<sequence>MVSLGYLFLSCKEDIIKTTFVHSGYSNDISGLTLNHSISLKGLKWFKILHTSEYAKRYN</sequence>
<dbReference type="AlphaFoldDB" id="A0A0L8GR57"/>
<name>A0A0L8GR57_OCTBM</name>
<organism evidence="1">
    <name type="scientific">Octopus bimaculoides</name>
    <name type="common">California two-spotted octopus</name>
    <dbReference type="NCBI Taxonomy" id="37653"/>
    <lineage>
        <taxon>Eukaryota</taxon>
        <taxon>Metazoa</taxon>
        <taxon>Spiralia</taxon>
        <taxon>Lophotrochozoa</taxon>
        <taxon>Mollusca</taxon>
        <taxon>Cephalopoda</taxon>
        <taxon>Coleoidea</taxon>
        <taxon>Octopodiformes</taxon>
        <taxon>Octopoda</taxon>
        <taxon>Incirrata</taxon>
        <taxon>Octopodidae</taxon>
        <taxon>Octopus</taxon>
    </lineage>
</organism>
<dbReference type="EMBL" id="KQ420799">
    <property type="protein sequence ID" value="KOF79309.1"/>
    <property type="molecule type" value="Genomic_DNA"/>
</dbReference>
<gene>
    <name evidence="1" type="ORF">OCBIM_22029678mg</name>
</gene>